<evidence type="ECO:0000313" key="12">
    <source>
        <dbReference type="Proteomes" id="UP000472273"/>
    </source>
</evidence>
<dbReference type="Proteomes" id="UP000472273">
    <property type="component" value="Unplaced"/>
</dbReference>
<dbReference type="GO" id="GO:0097400">
    <property type="term" value="P:interleukin-17-mediated signaling pathway"/>
    <property type="evidence" value="ECO:0007669"/>
    <property type="project" value="Ensembl"/>
</dbReference>
<dbReference type="GO" id="GO:0009615">
    <property type="term" value="P:response to virus"/>
    <property type="evidence" value="ECO:0007669"/>
    <property type="project" value="Ensembl"/>
</dbReference>
<dbReference type="GO" id="GO:0005102">
    <property type="term" value="F:signaling receptor binding"/>
    <property type="evidence" value="ECO:0007669"/>
    <property type="project" value="Ensembl"/>
</dbReference>
<dbReference type="Gene3D" id="2.60.40.2160">
    <property type="entry name" value="Interleukin-17 receptor A/B, fibronectin-III-like domain 1"/>
    <property type="match status" value="1"/>
</dbReference>
<reference evidence="11" key="1">
    <citation type="submission" date="2025-08" db="UniProtKB">
        <authorList>
            <consortium name="Ensembl"/>
        </authorList>
    </citation>
    <scope>IDENTIFICATION</scope>
</reference>
<dbReference type="PROSITE" id="PS51534">
    <property type="entry name" value="SEFIR"/>
    <property type="match status" value="1"/>
</dbReference>
<dbReference type="GO" id="GO:0005886">
    <property type="term" value="C:plasma membrane"/>
    <property type="evidence" value="ECO:0007669"/>
    <property type="project" value="UniProtKB-SubCell"/>
</dbReference>
<dbReference type="PANTHER" id="PTHR15583:SF13">
    <property type="entry name" value="INTERLEUKIN-17 RECEPTOR A"/>
    <property type="match status" value="1"/>
</dbReference>
<dbReference type="OMA" id="EPGRIHQ"/>
<dbReference type="Ensembl" id="ENSPTXT00000004009.1">
    <property type="protein sequence ID" value="ENSPTXP00000003897.1"/>
    <property type="gene ID" value="ENSPTXG00000002877.1"/>
</dbReference>
<dbReference type="GO" id="GO:0030368">
    <property type="term" value="F:interleukin-17 receptor activity"/>
    <property type="evidence" value="ECO:0007669"/>
    <property type="project" value="Ensembl"/>
</dbReference>
<evidence type="ECO:0000256" key="5">
    <source>
        <dbReference type="ARBA" id="ARBA00022989"/>
    </source>
</evidence>
<name>A0A670Y3L9_PSETE</name>
<dbReference type="GO" id="GO:0030163">
    <property type="term" value="P:protein catabolic process"/>
    <property type="evidence" value="ECO:0007669"/>
    <property type="project" value="Ensembl"/>
</dbReference>
<dbReference type="Pfam" id="PF16556">
    <property type="entry name" value="IL17R_fnIII_D1"/>
    <property type="match status" value="1"/>
</dbReference>
<dbReference type="GO" id="GO:1900017">
    <property type="term" value="P:positive regulation of cytokine production involved in inflammatory response"/>
    <property type="evidence" value="ECO:0007669"/>
    <property type="project" value="Ensembl"/>
</dbReference>
<dbReference type="GO" id="GO:0032736">
    <property type="term" value="P:positive regulation of interleukin-13 production"/>
    <property type="evidence" value="ECO:0007669"/>
    <property type="project" value="Ensembl"/>
</dbReference>
<dbReference type="GO" id="GO:0032755">
    <property type="term" value="P:positive regulation of interleukin-6 production"/>
    <property type="evidence" value="ECO:0007669"/>
    <property type="project" value="Ensembl"/>
</dbReference>
<keyword evidence="2" id="KW-1003">Cell membrane</keyword>
<dbReference type="InterPro" id="IPR043046">
    <property type="entry name" value="IL17RA/B_FnIII-like_2_sf"/>
</dbReference>
<dbReference type="Pfam" id="PF08357">
    <property type="entry name" value="SEFIR"/>
    <property type="match status" value="1"/>
</dbReference>
<dbReference type="PANTHER" id="PTHR15583">
    <property type="entry name" value="INTERLEUKIN-17 RECEPTOR"/>
    <property type="match status" value="1"/>
</dbReference>
<evidence type="ECO:0000256" key="3">
    <source>
        <dbReference type="ARBA" id="ARBA00022692"/>
    </source>
</evidence>
<feature type="transmembrane region" description="Helical" evidence="9">
    <location>
        <begin position="6"/>
        <end position="30"/>
    </location>
</feature>
<keyword evidence="5 9" id="KW-1133">Transmembrane helix</keyword>
<keyword evidence="7" id="KW-0675">Receptor</keyword>
<dbReference type="GO" id="GO:0050832">
    <property type="term" value="P:defense response to fungus"/>
    <property type="evidence" value="ECO:0007669"/>
    <property type="project" value="Ensembl"/>
</dbReference>
<dbReference type="GO" id="GO:2000340">
    <property type="term" value="P:positive regulation of chemokine (C-X-C motif) ligand 1 production"/>
    <property type="evidence" value="ECO:0007669"/>
    <property type="project" value="Ensembl"/>
</dbReference>
<dbReference type="InterPro" id="IPR039465">
    <property type="entry name" value="IL-17_rcpt-like"/>
</dbReference>
<dbReference type="Pfam" id="PF16578">
    <property type="entry name" value="IL17R_fnIII_D2"/>
    <property type="match status" value="1"/>
</dbReference>
<evidence type="ECO:0000256" key="7">
    <source>
        <dbReference type="ARBA" id="ARBA00023170"/>
    </source>
</evidence>
<evidence type="ECO:0000256" key="4">
    <source>
        <dbReference type="ARBA" id="ARBA00022729"/>
    </source>
</evidence>
<keyword evidence="4" id="KW-0732">Signal</keyword>
<reference evidence="11" key="2">
    <citation type="submission" date="2025-09" db="UniProtKB">
        <authorList>
            <consortium name="Ensembl"/>
        </authorList>
    </citation>
    <scope>IDENTIFICATION</scope>
</reference>
<dbReference type="InterPro" id="IPR038683">
    <property type="entry name" value="IL17RA/B_FnIII-like_1_sf"/>
</dbReference>
<evidence type="ECO:0000256" key="2">
    <source>
        <dbReference type="ARBA" id="ARBA00022475"/>
    </source>
</evidence>
<evidence type="ECO:0000256" key="1">
    <source>
        <dbReference type="ARBA" id="ARBA00004251"/>
    </source>
</evidence>
<dbReference type="GO" id="GO:0038173">
    <property type="term" value="P:interleukin-17A-mediated signaling pathway"/>
    <property type="evidence" value="ECO:0007669"/>
    <property type="project" value="Ensembl"/>
</dbReference>
<dbReference type="InterPro" id="IPR032356">
    <property type="entry name" value="IL17R_A/B_N"/>
</dbReference>
<dbReference type="AlphaFoldDB" id="A0A670Y3L9"/>
<evidence type="ECO:0000259" key="10">
    <source>
        <dbReference type="PROSITE" id="PS51534"/>
    </source>
</evidence>
<accession>A0A670Y3L9</accession>
<dbReference type="GO" id="GO:0071621">
    <property type="term" value="P:granulocyte chemotaxis"/>
    <property type="evidence" value="ECO:0007669"/>
    <property type="project" value="Ensembl"/>
</dbReference>
<protein>
    <submittedName>
        <fullName evidence="11">Interleukin 17 receptor A</fullName>
    </submittedName>
</protein>
<proteinExistence type="predicted"/>
<organism evidence="11 12">
    <name type="scientific">Pseudonaja textilis</name>
    <name type="common">Eastern brown snake</name>
    <dbReference type="NCBI Taxonomy" id="8673"/>
    <lineage>
        <taxon>Eukaryota</taxon>
        <taxon>Metazoa</taxon>
        <taxon>Chordata</taxon>
        <taxon>Craniata</taxon>
        <taxon>Vertebrata</taxon>
        <taxon>Euteleostomi</taxon>
        <taxon>Lepidosauria</taxon>
        <taxon>Squamata</taxon>
        <taxon>Bifurcata</taxon>
        <taxon>Unidentata</taxon>
        <taxon>Episquamata</taxon>
        <taxon>Toxicofera</taxon>
        <taxon>Serpentes</taxon>
        <taxon>Colubroidea</taxon>
        <taxon>Elapidae</taxon>
        <taxon>Hydrophiinae</taxon>
        <taxon>Pseudonaja</taxon>
    </lineage>
</organism>
<keyword evidence="12" id="KW-1185">Reference proteome</keyword>
<dbReference type="Gene3D" id="3.40.50.11530">
    <property type="match status" value="1"/>
</dbReference>
<keyword evidence="8" id="KW-0325">Glycoprotein</keyword>
<keyword evidence="3 9" id="KW-0812">Transmembrane</keyword>
<dbReference type="InterPro" id="IPR013568">
    <property type="entry name" value="SEFIR_dom"/>
</dbReference>
<comment type="subcellular location">
    <subcellularLocation>
        <location evidence="1">Cell membrane</location>
        <topology evidence="1">Single-pass type I membrane protein</topology>
    </subcellularLocation>
</comment>
<dbReference type="GO" id="GO:0050729">
    <property type="term" value="P:positive regulation of inflammatory response"/>
    <property type="evidence" value="ECO:0007669"/>
    <property type="project" value="Ensembl"/>
</dbReference>
<feature type="domain" description="SEFIR" evidence="10">
    <location>
        <begin position="320"/>
        <end position="478"/>
    </location>
</feature>
<dbReference type="GO" id="GO:0072537">
    <property type="term" value="P:fibroblast activation"/>
    <property type="evidence" value="ECO:0007669"/>
    <property type="project" value="Ensembl"/>
</dbReference>
<gene>
    <name evidence="11" type="primary">IL17RA</name>
</gene>
<evidence type="ECO:0000256" key="9">
    <source>
        <dbReference type="SAM" id="Phobius"/>
    </source>
</evidence>
<dbReference type="GO" id="GO:0032747">
    <property type="term" value="P:positive regulation of interleukin-23 production"/>
    <property type="evidence" value="ECO:0007669"/>
    <property type="project" value="Ensembl"/>
</dbReference>
<keyword evidence="6 9" id="KW-0472">Membrane</keyword>
<dbReference type="GeneTree" id="ENSGT00940000159018"/>
<dbReference type="GO" id="GO:0032754">
    <property type="term" value="P:positive regulation of interleukin-5 production"/>
    <property type="evidence" value="ECO:0007669"/>
    <property type="project" value="Ensembl"/>
</dbReference>
<evidence type="ECO:0000256" key="6">
    <source>
        <dbReference type="ARBA" id="ARBA00023136"/>
    </source>
</evidence>
<dbReference type="FunFam" id="3.40.50.11530:FF:000002">
    <property type="entry name" value="Interleukin 17 receptor A"/>
    <property type="match status" value="1"/>
</dbReference>
<sequence length="773" mass="88064">MGSIDYSMWTLIMCKLTWVHLLTLFFLIVFNNFCCTESLRGSIAARIWLLSWKWTPSAPSSVDVFIDTFFTEDGKLVPVLKIEWKVATDASIIYLRGAELAVVQLSNNQQICAQFDFQNNLTFQWNFSFNRFEVQPGQMYQVTVYHLPKLSTPGDYNRRSKPFTVPNCTHPTMKKTEPCLQIGSLWEPRINGTSLDDHSVLVSFDPAEIPATYIIHVISFREDEKECKKGTESISEVISFAPLVFSSNCYNNLFSFFHQIQPLFPACATDCPRRSFLIQCPSADALTVSIILLFLYIYLSDFPDTFLTSPMLQPPPPLKPRTVWIVYSADHKLYVDIVLKFAQFMITVCGTEVILDLLDEQQISEMGAVCWLTRQKQKMEALSSKIIILCSRGTRAKWQAMLGHQESSVHLKQDNLLPTGDMFTPALNLILPDFKQPACFGLYLICYFEGISNESDIPDPFHVTSKYQLMDKFEEIYFLIQDLEKFEPGRMHQIPAISPEKYTESPCGKQLKEALQKFQTWQAEHPDWFKNERVCGEDEDDLQSLSGELTEELIFPGKGILKKQLLPKEPDPSSCCLVNLLVNEDDLGAYKLTPQHLSEEDLAFQTLVIPAETPSVQVVKPTALAEENEILSHKLLTNEDWLESVPMIEANVPRRNDVILQGDLSSDPQALPADVRQQLEGLMYSLYQQSVNEQQQLLFDEASKVQRQSVQSDQGYISRCSSLPSDSPVELREEENQEQEGYWSAGHLTADVLSSLKSLQQQLLFQDIQKNCS</sequence>
<dbReference type="Gene3D" id="2.60.40.2150">
    <property type="entry name" value="Interleukin-17 receptor A/B, fibronectin-III-like domain 2"/>
    <property type="match status" value="1"/>
</dbReference>
<evidence type="ECO:0000256" key="8">
    <source>
        <dbReference type="ARBA" id="ARBA00023180"/>
    </source>
</evidence>
<dbReference type="GO" id="GO:0072538">
    <property type="term" value="P:T-helper 17 type immune response"/>
    <property type="evidence" value="ECO:0007669"/>
    <property type="project" value="Ensembl"/>
</dbReference>
<evidence type="ECO:0000313" key="11">
    <source>
        <dbReference type="Ensembl" id="ENSPTXP00000003897.1"/>
    </source>
</evidence>